<keyword evidence="4" id="KW-1185">Reference proteome</keyword>
<dbReference type="EMBL" id="CP121261">
    <property type="protein sequence ID" value="WFP08471.1"/>
    <property type="molecule type" value="Genomic_DNA"/>
</dbReference>
<organism evidence="3 4">
    <name type="scientific">Achromobacter spanius</name>
    <dbReference type="NCBI Taxonomy" id="217203"/>
    <lineage>
        <taxon>Bacteria</taxon>
        <taxon>Pseudomonadati</taxon>
        <taxon>Pseudomonadota</taxon>
        <taxon>Betaproteobacteria</taxon>
        <taxon>Burkholderiales</taxon>
        <taxon>Alcaligenaceae</taxon>
        <taxon>Achromobacter</taxon>
    </lineage>
</organism>
<reference evidence="3 4" key="1">
    <citation type="submission" date="2023-03" db="EMBL/GenBank/DDBJ databases">
        <title>Achromobacter spanius LIG8.</title>
        <authorList>
            <person name="Shrestha S."/>
        </authorList>
    </citation>
    <scope>NUCLEOTIDE SEQUENCE [LARGE SCALE GENOMIC DNA]</scope>
    <source>
        <strain evidence="3 4">LIG8</strain>
    </source>
</reference>
<keyword evidence="1" id="KW-0175">Coiled coil</keyword>
<evidence type="ECO:0000256" key="1">
    <source>
        <dbReference type="SAM" id="Coils"/>
    </source>
</evidence>
<sequence length="170" mass="18954">MHNPSFHEPKKPLSLGNLILSAGGIAAISGVLTWFGTTSYERGEQSSQLQHLSVKLAKLENVDERRVAMKERAETAERDVKDLRDQMSRLRGELESAKRELGKAQASIYKAEKCVYLETLARSSEIQYLTASKWAVDVANGYTSQYYREASSNYGLDRTNLTACLTSSTN</sequence>
<accession>A0ABY8GUB4</accession>
<dbReference type="RefSeq" id="WP_268078751.1">
    <property type="nucleotide sequence ID" value="NZ_CP106885.1"/>
</dbReference>
<name>A0ABY8GUB4_9BURK</name>
<evidence type="ECO:0000256" key="2">
    <source>
        <dbReference type="SAM" id="Phobius"/>
    </source>
</evidence>
<dbReference type="Proteomes" id="UP001214170">
    <property type="component" value="Chromosome"/>
</dbReference>
<dbReference type="SUPFAM" id="SSF57997">
    <property type="entry name" value="Tropomyosin"/>
    <property type="match status" value="1"/>
</dbReference>
<feature type="coiled-coil region" evidence="1">
    <location>
        <begin position="59"/>
        <end position="107"/>
    </location>
</feature>
<keyword evidence="2" id="KW-0812">Transmembrane</keyword>
<proteinExistence type="predicted"/>
<keyword evidence="2" id="KW-1133">Transmembrane helix</keyword>
<keyword evidence="2" id="KW-0472">Membrane</keyword>
<protein>
    <submittedName>
        <fullName evidence="3">Uncharacterized protein</fullName>
    </submittedName>
</protein>
<evidence type="ECO:0000313" key="3">
    <source>
        <dbReference type="EMBL" id="WFP08471.1"/>
    </source>
</evidence>
<evidence type="ECO:0000313" key="4">
    <source>
        <dbReference type="Proteomes" id="UP001214170"/>
    </source>
</evidence>
<gene>
    <name evidence="3" type="ORF">P8T11_00960</name>
</gene>
<feature type="transmembrane region" description="Helical" evidence="2">
    <location>
        <begin position="15"/>
        <end position="35"/>
    </location>
</feature>